<feature type="chain" id="PRO_5025525965" description="DNA excision repair protein ERCC-6" evidence="28">
    <location>
        <begin position="24"/>
        <end position="1921"/>
    </location>
</feature>
<evidence type="ECO:0000256" key="15">
    <source>
        <dbReference type="ARBA" id="ARBA00023204"/>
    </source>
</evidence>
<dbReference type="InterPro" id="IPR001356">
    <property type="entry name" value="HD"/>
</dbReference>
<evidence type="ECO:0000259" key="30">
    <source>
        <dbReference type="PROSITE" id="PS50803"/>
    </source>
</evidence>
<dbReference type="GO" id="GO:0005524">
    <property type="term" value="F:ATP binding"/>
    <property type="evidence" value="ECO:0007669"/>
    <property type="project" value="UniProtKB-KW"/>
</dbReference>
<keyword evidence="13 24" id="KW-0371">Homeobox</keyword>
<evidence type="ECO:0000256" key="11">
    <source>
        <dbReference type="ARBA" id="ARBA00023015"/>
    </source>
</evidence>
<feature type="region of interest" description="Disordered" evidence="27">
    <location>
        <begin position="1155"/>
        <end position="1350"/>
    </location>
</feature>
<dbReference type="SUPFAM" id="SSF46689">
    <property type="entry name" value="Homeodomain-like"/>
    <property type="match status" value="1"/>
</dbReference>
<evidence type="ECO:0000256" key="21">
    <source>
        <dbReference type="ARBA" id="ARBA00076356"/>
    </source>
</evidence>
<dbReference type="CDD" id="cd00086">
    <property type="entry name" value="homeodomain"/>
    <property type="match status" value="1"/>
</dbReference>
<evidence type="ECO:0000256" key="13">
    <source>
        <dbReference type="ARBA" id="ARBA00023155"/>
    </source>
</evidence>
<evidence type="ECO:0000256" key="16">
    <source>
        <dbReference type="ARBA" id="ARBA00023242"/>
    </source>
</evidence>
<dbReference type="FunFam" id="3.40.50.10810:FF:000042">
    <property type="entry name" value="SNF2 family helicase-like protein"/>
    <property type="match status" value="1"/>
</dbReference>
<dbReference type="SMART" id="SM00199">
    <property type="entry name" value="SCY"/>
    <property type="match status" value="1"/>
</dbReference>
<dbReference type="InterPro" id="IPR003654">
    <property type="entry name" value="OAR_dom"/>
</dbReference>
<keyword evidence="12 24" id="KW-0238">DNA-binding</keyword>
<keyword evidence="4" id="KW-0217">Developmental protein</keyword>
<evidence type="ECO:0000256" key="2">
    <source>
        <dbReference type="ARBA" id="ARBA00007025"/>
    </source>
</evidence>
<proteinExistence type="inferred from homology"/>
<feature type="compositionally biased region" description="Polar residues" evidence="27">
    <location>
        <begin position="1233"/>
        <end position="1242"/>
    </location>
</feature>
<feature type="compositionally biased region" description="Acidic residues" evidence="27">
    <location>
        <begin position="565"/>
        <end position="580"/>
    </location>
</feature>
<dbReference type="Proteomes" id="UP000438429">
    <property type="component" value="Unassembled WGS sequence"/>
</dbReference>
<dbReference type="PANTHER" id="PTHR45629:SF7">
    <property type="entry name" value="DNA EXCISION REPAIR PROTEIN ERCC-6-RELATED"/>
    <property type="match status" value="1"/>
</dbReference>
<evidence type="ECO:0000256" key="27">
    <source>
        <dbReference type="SAM" id="MobiDB-lite"/>
    </source>
</evidence>
<keyword evidence="5" id="KW-0202">Cytokine</keyword>
<evidence type="ECO:0000256" key="6">
    <source>
        <dbReference type="ARBA" id="ARBA00022741"/>
    </source>
</evidence>
<dbReference type="Pfam" id="PF00048">
    <property type="entry name" value="IL8"/>
    <property type="match status" value="1"/>
</dbReference>
<feature type="domain" description="OAR" evidence="30">
    <location>
        <begin position="1833"/>
        <end position="1846"/>
    </location>
</feature>
<keyword evidence="28" id="KW-0732">Signal</keyword>
<dbReference type="PROSITE" id="PS50803">
    <property type="entry name" value="OAR"/>
    <property type="match status" value="1"/>
</dbReference>
<evidence type="ECO:0000256" key="1">
    <source>
        <dbReference type="ARBA" id="ARBA00004123"/>
    </source>
</evidence>
<dbReference type="Pfam" id="PF25875">
    <property type="entry name" value="WHD_Rad26_CSB"/>
    <property type="match status" value="1"/>
</dbReference>
<evidence type="ECO:0000259" key="29">
    <source>
        <dbReference type="PROSITE" id="PS50071"/>
    </source>
</evidence>
<feature type="DNA-binding region" description="Homeobox" evidence="24">
    <location>
        <begin position="1664"/>
        <end position="1723"/>
    </location>
</feature>
<dbReference type="InterPro" id="IPR058951">
    <property type="entry name" value="WHD_Rad26_CSB-like"/>
</dbReference>
<dbReference type="GO" id="GO:0006283">
    <property type="term" value="P:transcription-coupled nucleotide-excision repair"/>
    <property type="evidence" value="ECO:0007669"/>
    <property type="project" value="TreeGrafter"/>
</dbReference>
<keyword evidence="8" id="KW-0378">Hydrolase</keyword>
<feature type="compositionally biased region" description="Basic and acidic residues" evidence="27">
    <location>
        <begin position="1720"/>
        <end position="1736"/>
    </location>
</feature>
<feature type="region of interest" description="Disordered" evidence="27">
    <location>
        <begin position="132"/>
        <end position="158"/>
    </location>
</feature>
<feature type="compositionally biased region" description="Polar residues" evidence="27">
    <location>
        <begin position="1194"/>
        <end position="1223"/>
    </location>
</feature>
<dbReference type="GO" id="GO:0016787">
    <property type="term" value="F:hydrolase activity"/>
    <property type="evidence" value="ECO:0007669"/>
    <property type="project" value="UniProtKB-KW"/>
</dbReference>
<feature type="compositionally biased region" description="Acidic residues" evidence="27">
    <location>
        <begin position="515"/>
        <end position="542"/>
    </location>
</feature>
<sequence>MDVKLLALVAALTVMTYVPPSQAKPISLVERCYCRSTVNNVPRGYIRELRFIHTPNCPFQVIAKLKSNKEVCVNPEIRWLQQYLRNAINKPSCYRPMSTATATHPAALFAAGSVASGGLLIMLSEDRGQIGDDKGPASAALTPGGTEDDGAAGGGSAVCAFPENSQGSEAAAAYPANTGPEEGNSAGKKSGALLQIDRQRIRAAFASSGADELEGLGVAVYDQDVLEQGVLQQVDEAIQEASQAAAKAEAEKEYQSVLDDVRSVTSSLKHINKIIEQLSPYAASSKDISRKVESVKRQKENKEKQLKKVRAKQKRLQAILGGEDTQRVEAELLAEDDGEEGQTFSSSVSKACICVCVVPKAGPSTLGSMLMPAQETEWEELIRTGHMTPFGTRIPQKEVKKEPRKLMLAEDSAFDQYLTDQAKLATERKRVPLLKKKRQSGLSPDKQAGVKTNRTVSPKDKKLKKRIRKLQISALKVHPKARPKAVPQLPKSKRKHQTEGEESQSDGSEYLPTDETIDPDQEDREAMEEGFGEDDDDEDEDYELKPYKRKTEGRARKKAKKKEDSGEEYCPESSEEEEDGEKNGKLKTFKDDGDVDYYRQRIRRWKRQRLREREEKRERGEELTDDSDAEFDEGFKVPGFLWKKLYKYQQTGVRWLWELHCQQAGGILGDEMGLGKTIQVISFLAGLSYSKLRTRGCNYRYVGLGPTVIVCPATVMHQWVKEFHTWWPPFRVAVLHETGSFTSSKERLIPEIASCHGILITSYSAVRNLQDALQRYDWHYIILDEGHKIRNPNAGVTTACKQFRTPHRFILSGSPMQNNLKELWSLFDFVFPGKLGMLPVFMEQFSVPITMGGYSNASPVQVQTAFKCACVLRDTINPYLLRRMKADVKANLSLPDKNEQVLFCKLTEDQRQVYQGFLDSKEVYQILNGDMQVFSGLIALRKMCNHPDLFSGGPRILRGIPEDQLTEEEQFGFWKRSGKLIVVESLLRLWFKQSHRVLLFSQSRQMLHILEVFVRENNYSYLKMDGTTPIASRQPLVARYNEDKSIFIFLLTTKVGGLGVNLTGANRVIIYDPDWNPSTDTQARERAWRIGQKQQVTIYRLLTAGTIEEKIYHRQIFKQFLTNRVLKDPKQRRFFKSNDIYELFTLSDPDGAQGTETSAIFAGTGSDVKAPKKHDRLRPPHMLNRGRHAHKHSSANQNETGADNRHSSTNFPALRDGNTSVCIKNSPGKINIPTDSQSTNHSVVDVKPNISTNTQHTEEKSRDCDAAEPAGNNSTSSHRHRRKDSALTSPQKHREKRKHCDSADSDKRAHRKRKHSQGARFEGQRISHLVKKRSFNKAENEDNEMEDEKKSDDYVLAKLFKKSGIHSVMQHDTIMEASNPDYVLVEAEANRVAKDALKALKVSRQQCRLPYNRPPPPPARKRFGQKKNSLLVAPSVQSVPTPSKCKDAAIVQKSLSKKPGAGAHFSGEGAEGNSNSTPLSSSSLLVKMKARNHLSMPSGQREEAGEDEDGSGAPVRGSPPPPPTEHDELLVDVRNFIAFQATVDGQATTQEVLGYFKPRLTKQQAPVFRELLRSVCDFHRTSESESQWKCTSHFFSPERHLTLISILSAGSASQLRDAYSSRMFYFHCPPQLDGECCRSNTLNSSGFGNHAPADFDDGFLRRKQRRNRTTFTLQQLEALEAVFAQTHYPDVFTREELAMKINLTEARVQVWFQNRRAKWRKTERGSGDPEGGKEQMSEGAPPSRSLNSQSPVDQSRKQKEPLEMQQSINRTVGPGGPFFPSCLPGTLLNSATYAQALSQVATLKGNGLCSCCVSDPMGLSFLPPYGCQGNRTASVAALRMKAREHSEAVLQSANLLGAATGPGAGVGVLSGVGVVRPALGPAIEVGRGGDSSSPSPAAKVPVLGGTPDKHPQCSKDPLEKK</sequence>
<dbReference type="InterPro" id="IPR001811">
    <property type="entry name" value="Chemokine_IL8-like_dom"/>
</dbReference>
<evidence type="ECO:0000256" key="3">
    <source>
        <dbReference type="ARBA" id="ARBA00010665"/>
    </source>
</evidence>
<evidence type="ECO:0000256" key="4">
    <source>
        <dbReference type="ARBA" id="ARBA00022473"/>
    </source>
</evidence>
<dbReference type="Gene3D" id="1.10.10.60">
    <property type="entry name" value="Homeodomain-like"/>
    <property type="match status" value="1"/>
</dbReference>
<dbReference type="SMART" id="SM00487">
    <property type="entry name" value="DEXDc"/>
    <property type="match status" value="1"/>
</dbReference>
<dbReference type="Gene3D" id="2.40.50.40">
    <property type="match status" value="1"/>
</dbReference>
<dbReference type="GO" id="GO:0000981">
    <property type="term" value="F:DNA-binding transcription factor activity, RNA polymerase II-specific"/>
    <property type="evidence" value="ECO:0007669"/>
    <property type="project" value="InterPro"/>
</dbReference>
<dbReference type="Pfam" id="PF00176">
    <property type="entry name" value="SNF2-rel_dom"/>
    <property type="match status" value="1"/>
</dbReference>
<dbReference type="FunFam" id="3.40.50.300:FF:000863">
    <property type="entry name" value="DNA excision repair protein ERCC-6"/>
    <property type="match status" value="1"/>
</dbReference>
<dbReference type="SUPFAM" id="SSF52540">
    <property type="entry name" value="P-loop containing nucleoside triphosphate hydrolases"/>
    <property type="match status" value="2"/>
</dbReference>
<dbReference type="GO" id="GO:0004386">
    <property type="term" value="F:helicase activity"/>
    <property type="evidence" value="ECO:0007669"/>
    <property type="project" value="UniProtKB-KW"/>
</dbReference>
<evidence type="ECO:0000256" key="23">
    <source>
        <dbReference type="ARBA" id="ARBA00079118"/>
    </source>
</evidence>
<keyword evidence="7" id="KW-0227">DNA damage</keyword>
<dbReference type="InterPro" id="IPR050496">
    <property type="entry name" value="SNF2_RAD54_helicase_repair"/>
</dbReference>
<dbReference type="Pfam" id="PF00271">
    <property type="entry name" value="Helicase_C"/>
    <property type="match status" value="1"/>
</dbReference>
<dbReference type="GO" id="GO:0008009">
    <property type="term" value="F:chemokine activity"/>
    <property type="evidence" value="ECO:0007669"/>
    <property type="project" value="InterPro"/>
</dbReference>
<evidence type="ECO:0000256" key="9">
    <source>
        <dbReference type="ARBA" id="ARBA00022806"/>
    </source>
</evidence>
<organism evidence="33 34">
    <name type="scientific">Scophthalmus maximus</name>
    <name type="common">Turbot</name>
    <name type="synonym">Psetta maxima</name>
    <dbReference type="NCBI Taxonomy" id="52904"/>
    <lineage>
        <taxon>Eukaryota</taxon>
        <taxon>Metazoa</taxon>
        <taxon>Chordata</taxon>
        <taxon>Craniata</taxon>
        <taxon>Vertebrata</taxon>
        <taxon>Euteleostomi</taxon>
        <taxon>Actinopterygii</taxon>
        <taxon>Neopterygii</taxon>
        <taxon>Teleostei</taxon>
        <taxon>Neoteleostei</taxon>
        <taxon>Acanthomorphata</taxon>
        <taxon>Carangaria</taxon>
        <taxon>Pleuronectiformes</taxon>
        <taxon>Pleuronectoidei</taxon>
        <taxon>Scophthalmidae</taxon>
        <taxon>Scophthalmus</taxon>
    </lineage>
</organism>
<feature type="compositionally biased region" description="Basic and acidic residues" evidence="27">
    <location>
        <begin position="543"/>
        <end position="554"/>
    </location>
</feature>
<evidence type="ECO:0000259" key="31">
    <source>
        <dbReference type="PROSITE" id="PS51192"/>
    </source>
</evidence>
<dbReference type="InterPro" id="IPR038718">
    <property type="entry name" value="SNF2-like_sf"/>
</dbReference>
<evidence type="ECO:0000259" key="32">
    <source>
        <dbReference type="PROSITE" id="PS51194"/>
    </source>
</evidence>
<feature type="region of interest" description="Disordered" evidence="27">
    <location>
        <begin position="1458"/>
        <end position="1481"/>
    </location>
</feature>
<evidence type="ECO:0000256" key="22">
    <source>
        <dbReference type="ARBA" id="ARBA00078248"/>
    </source>
</evidence>
<feature type="compositionally biased region" description="Basic and acidic residues" evidence="27">
    <location>
        <begin position="1907"/>
        <end position="1921"/>
    </location>
</feature>
<feature type="domain" description="Helicase ATP-binding" evidence="31">
    <location>
        <begin position="657"/>
        <end position="833"/>
    </location>
</feature>
<keyword evidence="10" id="KW-0067">ATP-binding</keyword>
<evidence type="ECO:0000256" key="14">
    <source>
        <dbReference type="ARBA" id="ARBA00023163"/>
    </source>
</evidence>
<protein>
    <recommendedName>
        <fullName evidence="20">DNA excision repair protein ERCC-6</fullName>
    </recommendedName>
    <alternativeName>
        <fullName evidence="21">ATP-dependent helicase ERCC6</fullName>
    </alternativeName>
    <alternativeName>
        <fullName evidence="23">Cockayne syndrome protein CSB</fullName>
    </alternativeName>
    <alternativeName>
        <fullName evidence="19">Dorsal root ganglia homeobox protein</fullName>
    </alternativeName>
    <alternativeName>
        <fullName evidence="22">Paired-related homeobox protein-like 1</fullName>
    </alternativeName>
</protein>
<dbReference type="InterPro" id="IPR000330">
    <property type="entry name" value="SNF2_N"/>
</dbReference>
<keyword evidence="14" id="KW-0804">Transcription</keyword>
<feature type="compositionally biased region" description="Basic residues" evidence="27">
    <location>
        <begin position="1308"/>
        <end position="1317"/>
    </location>
</feature>
<dbReference type="PROSITE" id="PS00027">
    <property type="entry name" value="HOMEOBOX_1"/>
    <property type="match status" value="1"/>
</dbReference>
<dbReference type="CDD" id="cd21397">
    <property type="entry name" value="cc_ERCC-6_N"/>
    <property type="match status" value="1"/>
</dbReference>
<dbReference type="Pfam" id="PF00046">
    <property type="entry name" value="Homeodomain"/>
    <property type="match status" value="1"/>
</dbReference>
<dbReference type="CDD" id="cd22254">
    <property type="entry name" value="CSB_WHD"/>
    <property type="match status" value="1"/>
</dbReference>
<feature type="region of interest" description="Disordered" evidence="27">
    <location>
        <begin position="1885"/>
        <end position="1921"/>
    </location>
</feature>
<evidence type="ECO:0000256" key="28">
    <source>
        <dbReference type="SAM" id="SignalP"/>
    </source>
</evidence>
<dbReference type="InterPro" id="IPR049730">
    <property type="entry name" value="SNF2/RAD54-like_C"/>
</dbReference>
<dbReference type="SMART" id="SM00389">
    <property type="entry name" value="HOX"/>
    <property type="match status" value="1"/>
</dbReference>
<dbReference type="PANTHER" id="PTHR45629">
    <property type="entry name" value="SNF2/RAD54 FAMILY MEMBER"/>
    <property type="match status" value="1"/>
</dbReference>
<dbReference type="Pfam" id="PF03826">
    <property type="entry name" value="OAR"/>
    <property type="match status" value="1"/>
</dbReference>
<dbReference type="GO" id="GO:0008094">
    <property type="term" value="F:ATP-dependent activity, acting on DNA"/>
    <property type="evidence" value="ECO:0007669"/>
    <property type="project" value="TreeGrafter"/>
</dbReference>
<dbReference type="InterPro" id="IPR014001">
    <property type="entry name" value="Helicase_ATP-bd"/>
</dbReference>
<dbReference type="InterPro" id="IPR001650">
    <property type="entry name" value="Helicase_C-like"/>
</dbReference>
<evidence type="ECO:0000256" key="8">
    <source>
        <dbReference type="ARBA" id="ARBA00022801"/>
    </source>
</evidence>
<name>A0A6A4RXA4_SCOMX</name>
<reference evidence="33 34" key="1">
    <citation type="submission" date="2019-06" db="EMBL/GenBank/DDBJ databases">
        <title>Draft genomes of female and male turbot (Scophthalmus maximus).</title>
        <authorList>
            <person name="Xu H."/>
            <person name="Xu X.-W."/>
            <person name="Shao C."/>
            <person name="Chen S."/>
        </authorList>
    </citation>
    <scope>NUCLEOTIDE SEQUENCE [LARGE SCALE GENOMIC DNA]</scope>
    <source>
        <strain evidence="33">Ysfricsl-2016a</strain>
        <tissue evidence="33">Blood</tissue>
    </source>
</reference>
<dbReference type="Gene3D" id="3.40.50.300">
    <property type="entry name" value="P-loop containing nucleotide triphosphate hydrolases"/>
    <property type="match status" value="1"/>
</dbReference>
<evidence type="ECO:0000313" key="34">
    <source>
        <dbReference type="Proteomes" id="UP000438429"/>
    </source>
</evidence>
<dbReference type="Gene3D" id="3.40.50.10810">
    <property type="entry name" value="Tandem AAA-ATPase domain"/>
    <property type="match status" value="1"/>
</dbReference>
<dbReference type="CDD" id="cd00273">
    <property type="entry name" value="Chemokine_CXC"/>
    <property type="match status" value="1"/>
</dbReference>
<evidence type="ECO:0000256" key="25">
    <source>
        <dbReference type="RuleBase" id="RU000682"/>
    </source>
</evidence>
<dbReference type="InterPro" id="IPR027417">
    <property type="entry name" value="P-loop_NTPase"/>
</dbReference>
<keyword evidence="16 24" id="KW-0539">Nucleus</keyword>
<dbReference type="SUPFAM" id="SSF54117">
    <property type="entry name" value="Interleukin 8-like chemokines"/>
    <property type="match status" value="1"/>
</dbReference>
<comment type="similarity">
    <text evidence="2">Belongs to the SNF2/RAD54 helicase family.</text>
</comment>
<feature type="region of interest" description="Disordered" evidence="27">
    <location>
        <begin position="429"/>
        <end position="589"/>
    </location>
</feature>
<dbReference type="InterPro" id="IPR036048">
    <property type="entry name" value="Interleukin_8-like_sf"/>
</dbReference>
<dbReference type="EMBL" id="VEVO01000018">
    <property type="protein sequence ID" value="KAF0027436.1"/>
    <property type="molecule type" value="Genomic_DNA"/>
</dbReference>
<dbReference type="PROSITE" id="PS51192">
    <property type="entry name" value="HELICASE_ATP_BIND_1"/>
    <property type="match status" value="1"/>
</dbReference>
<evidence type="ECO:0000256" key="5">
    <source>
        <dbReference type="ARBA" id="ARBA00022514"/>
    </source>
</evidence>
<dbReference type="InterPro" id="IPR033899">
    <property type="entry name" value="CXC_Chemokine_domain"/>
</dbReference>
<evidence type="ECO:0000256" key="17">
    <source>
        <dbReference type="ARBA" id="ARBA00058719"/>
    </source>
</evidence>
<comment type="similarity">
    <text evidence="3">Belongs to the intercrine alpha (chemokine CxC) family.</text>
</comment>
<comment type="caution">
    <text evidence="33">The sequence shown here is derived from an EMBL/GenBank/DDBJ whole genome shotgun (WGS) entry which is preliminary data.</text>
</comment>
<feature type="compositionally biased region" description="Basic residues" evidence="27">
    <location>
        <begin position="1184"/>
        <end position="1193"/>
    </location>
</feature>
<evidence type="ECO:0000256" key="24">
    <source>
        <dbReference type="PROSITE-ProRule" id="PRU00108"/>
    </source>
</evidence>
<evidence type="ECO:0000256" key="19">
    <source>
        <dbReference type="ARBA" id="ARBA00070091"/>
    </source>
</evidence>
<comment type="function">
    <text evidence="17">Transcription factor required for the formation of correct projections from nociceptive sensory neurons to the dorsal horn of the spinal cord and normal perception of pain.</text>
</comment>
<dbReference type="InterPro" id="IPR059240">
    <property type="entry name" value="cc_ERCC-6_N"/>
</dbReference>
<feature type="compositionally biased region" description="Polar residues" evidence="27">
    <location>
        <begin position="1744"/>
        <end position="1753"/>
    </location>
</feature>
<evidence type="ECO:0000256" key="20">
    <source>
        <dbReference type="ARBA" id="ARBA00071998"/>
    </source>
</evidence>
<evidence type="ECO:0000256" key="12">
    <source>
        <dbReference type="ARBA" id="ARBA00023125"/>
    </source>
</evidence>
<dbReference type="PROSITE" id="PS50071">
    <property type="entry name" value="HOMEOBOX_2"/>
    <property type="match status" value="1"/>
</dbReference>
<dbReference type="InterPro" id="IPR009057">
    <property type="entry name" value="Homeodomain-like_sf"/>
</dbReference>
<dbReference type="GO" id="GO:0005615">
    <property type="term" value="C:extracellular space"/>
    <property type="evidence" value="ECO:0007669"/>
    <property type="project" value="UniProtKB-KW"/>
</dbReference>
<dbReference type="FunFam" id="1.10.10.60:FF:000126">
    <property type="entry name" value="dorsal root ganglia homeobox protein-like"/>
    <property type="match status" value="1"/>
</dbReference>
<dbReference type="GO" id="GO:0006955">
    <property type="term" value="P:immune response"/>
    <property type="evidence" value="ECO:0007669"/>
    <property type="project" value="InterPro"/>
</dbReference>
<dbReference type="InterPro" id="IPR017970">
    <property type="entry name" value="Homeobox_CS"/>
</dbReference>
<dbReference type="CDD" id="cd18793">
    <property type="entry name" value="SF2_C_SNF"/>
    <property type="match status" value="1"/>
</dbReference>
<evidence type="ECO:0000256" key="7">
    <source>
        <dbReference type="ARBA" id="ARBA00022763"/>
    </source>
</evidence>
<dbReference type="SMART" id="SM00490">
    <property type="entry name" value="HELICc"/>
    <property type="match status" value="1"/>
</dbReference>
<feature type="domain" description="Helicase C-terminal" evidence="32">
    <location>
        <begin position="982"/>
        <end position="1141"/>
    </location>
</feature>
<feature type="region of interest" description="Disordered" evidence="27">
    <location>
        <begin position="1719"/>
        <end position="1762"/>
    </location>
</feature>
<accession>A0A6A4RXA4</accession>
<evidence type="ECO:0000256" key="18">
    <source>
        <dbReference type="ARBA" id="ARBA00064347"/>
    </source>
</evidence>
<dbReference type="GO" id="GO:0005634">
    <property type="term" value="C:nucleus"/>
    <property type="evidence" value="ECO:0007669"/>
    <property type="project" value="UniProtKB-SubCell"/>
</dbReference>
<keyword evidence="11" id="KW-0805">Transcription regulation</keyword>
<keyword evidence="9" id="KW-0347">Helicase</keyword>
<keyword evidence="6" id="KW-0547">Nucleotide-binding</keyword>
<feature type="signal peptide" evidence="28">
    <location>
        <begin position="1"/>
        <end position="23"/>
    </location>
</feature>
<feature type="domain" description="Homeobox" evidence="29">
    <location>
        <begin position="1662"/>
        <end position="1722"/>
    </location>
</feature>
<comment type="subcellular location">
    <subcellularLocation>
        <location evidence="1 24 25">Nucleus</location>
    </subcellularLocation>
</comment>
<evidence type="ECO:0000256" key="10">
    <source>
        <dbReference type="ARBA" id="ARBA00022840"/>
    </source>
</evidence>
<keyword evidence="26" id="KW-0175">Coiled coil</keyword>
<feature type="compositionally biased region" description="Basic and acidic residues" evidence="27">
    <location>
        <begin position="1298"/>
        <end position="1307"/>
    </location>
</feature>
<evidence type="ECO:0000256" key="26">
    <source>
        <dbReference type="SAM" id="Coils"/>
    </source>
</evidence>
<feature type="coiled-coil region" evidence="26">
    <location>
        <begin position="285"/>
        <end position="319"/>
    </location>
</feature>
<comment type="subunit">
    <text evidence="18">Interacts with RGMB.</text>
</comment>
<feature type="region of interest" description="Disordered" evidence="27">
    <location>
        <begin position="1495"/>
        <end position="1527"/>
    </location>
</feature>
<dbReference type="GO" id="GO:0003677">
    <property type="term" value="F:DNA binding"/>
    <property type="evidence" value="ECO:0007669"/>
    <property type="project" value="UniProtKB-UniRule"/>
</dbReference>
<feature type="compositionally biased region" description="Basic and acidic residues" evidence="27">
    <location>
        <begin position="1256"/>
        <end position="1265"/>
    </location>
</feature>
<gene>
    <name evidence="33" type="ORF">F2P81_020177</name>
</gene>
<dbReference type="GO" id="GO:0006952">
    <property type="term" value="P:defense response"/>
    <property type="evidence" value="ECO:0007669"/>
    <property type="project" value="InterPro"/>
</dbReference>
<dbReference type="CDD" id="cd18000">
    <property type="entry name" value="DEXHc_ERCC6"/>
    <property type="match status" value="1"/>
</dbReference>
<keyword evidence="15" id="KW-0234">DNA repair</keyword>
<dbReference type="PROSITE" id="PS51194">
    <property type="entry name" value="HELICASE_CTER"/>
    <property type="match status" value="1"/>
</dbReference>
<evidence type="ECO:0000313" key="33">
    <source>
        <dbReference type="EMBL" id="KAF0027436.1"/>
    </source>
</evidence>